<organism evidence="1 2">
    <name type="scientific">Kurthia populi</name>
    <dbReference type="NCBI Taxonomy" id="1562132"/>
    <lineage>
        <taxon>Bacteria</taxon>
        <taxon>Bacillati</taxon>
        <taxon>Bacillota</taxon>
        <taxon>Bacilli</taxon>
        <taxon>Bacillales</taxon>
        <taxon>Caryophanaceae</taxon>
        <taxon>Kurthia</taxon>
    </lineage>
</organism>
<evidence type="ECO:0008006" key="3">
    <source>
        <dbReference type="Google" id="ProtNLM"/>
    </source>
</evidence>
<reference evidence="2" key="1">
    <citation type="journal article" date="2019" name="Int. J. Syst. Evol. Microbiol.">
        <title>The Global Catalogue of Microorganisms (GCM) 10K type strain sequencing project: providing services to taxonomists for standard genome sequencing and annotation.</title>
        <authorList>
            <consortium name="The Broad Institute Genomics Platform"/>
            <consortium name="The Broad Institute Genome Sequencing Center for Infectious Disease"/>
            <person name="Wu L."/>
            <person name="Ma J."/>
        </authorList>
    </citation>
    <scope>NUCLEOTIDE SEQUENCE [LARGE SCALE GENOMIC DNA]</scope>
    <source>
        <strain evidence="2">KCTC 33522</strain>
    </source>
</reference>
<dbReference type="Proteomes" id="UP001597568">
    <property type="component" value="Unassembled WGS sequence"/>
</dbReference>
<accession>A0ABW5XZM1</accession>
<proteinExistence type="predicted"/>
<dbReference type="RefSeq" id="WP_380147535.1">
    <property type="nucleotide sequence ID" value="NZ_JBHUOR010000041.1"/>
</dbReference>
<evidence type="ECO:0000313" key="1">
    <source>
        <dbReference type="EMBL" id="MFD2868481.1"/>
    </source>
</evidence>
<comment type="caution">
    <text evidence="1">The sequence shown here is derived from an EMBL/GenBank/DDBJ whole genome shotgun (WGS) entry which is preliminary data.</text>
</comment>
<name>A0ABW5XZM1_9BACL</name>
<dbReference type="EMBL" id="JBHUOR010000041">
    <property type="protein sequence ID" value="MFD2868481.1"/>
    <property type="molecule type" value="Genomic_DNA"/>
</dbReference>
<evidence type="ECO:0000313" key="2">
    <source>
        <dbReference type="Proteomes" id="UP001597568"/>
    </source>
</evidence>
<sequence length="186" mass="21717">MVAVMEETNKMIEVEVEQVDRIQNDWNSEVLKTQLLELIEDYHWKFDSVKELEKRVFGFSLRVSYGIAEYGIDMVMPKGCSGKSAAELDAMELKEKRAYERLLQYKAEIDLIDYIPAVIQFESAKMHEMYEDMLVGKKLAEIANKLGQDRKTARSMRNRMLKTAIENEYVLKFLQEGFNKRVKSGK</sequence>
<gene>
    <name evidence="1" type="ORF">ACFSY7_08215</name>
</gene>
<protein>
    <recommendedName>
        <fullName evidence="3">Sigma-70 family RNA polymerase sigma factor</fullName>
    </recommendedName>
</protein>
<keyword evidence="2" id="KW-1185">Reference proteome</keyword>